<evidence type="ECO:0000313" key="7">
    <source>
        <dbReference type="EMBL" id="PNI03264.1"/>
    </source>
</evidence>
<dbReference type="OrthoDB" id="5915058at2"/>
<keyword evidence="9" id="KW-1185">Reference proteome</keyword>
<dbReference type="AlphaFoldDB" id="A0A2J8HN04"/>
<dbReference type="Proteomes" id="UP000236449">
    <property type="component" value="Unassembled WGS sequence"/>
</dbReference>
<dbReference type="GO" id="GO:0035438">
    <property type="term" value="F:cyclic-di-GMP binding"/>
    <property type="evidence" value="ECO:0007669"/>
    <property type="project" value="InterPro"/>
</dbReference>
<dbReference type="Gene3D" id="2.30.110.10">
    <property type="entry name" value="Electron Transport, Fmn-binding Protein, Chain A"/>
    <property type="match status" value="1"/>
</dbReference>
<protein>
    <submittedName>
        <fullName evidence="7">Pilus assembly protein PilZ</fullName>
    </submittedName>
</protein>
<dbReference type="InterPro" id="IPR009926">
    <property type="entry name" value="T3SS_YcgR_PilZN"/>
</dbReference>
<gene>
    <name evidence="7" type="ORF">C1N32_16815</name>
    <name evidence="6" type="ORF">C1O25_15680</name>
</gene>
<dbReference type="Pfam" id="PF12945">
    <property type="entry name" value="PilZNR"/>
    <property type="match status" value="1"/>
</dbReference>
<evidence type="ECO:0000256" key="3">
    <source>
        <dbReference type="ARBA" id="ARBA00023143"/>
    </source>
</evidence>
<dbReference type="SUPFAM" id="SSF141371">
    <property type="entry name" value="PilZ domain-like"/>
    <property type="match status" value="2"/>
</dbReference>
<dbReference type="Gene3D" id="2.40.10.220">
    <property type="entry name" value="predicted glycosyltransferase like domains"/>
    <property type="match status" value="1"/>
</dbReference>
<dbReference type="RefSeq" id="WP_102966849.1">
    <property type="nucleotide sequence ID" value="NZ_POSK01000012.1"/>
</dbReference>
<dbReference type="EMBL" id="POSM01000025">
    <property type="protein sequence ID" value="PNH99654.1"/>
    <property type="molecule type" value="Genomic_DNA"/>
</dbReference>
<feature type="domain" description="Type III secretion system flagellar brake protein YcgR PilZN" evidence="5">
    <location>
        <begin position="19"/>
        <end position="107"/>
    </location>
</feature>
<proteinExistence type="predicted"/>
<evidence type="ECO:0000313" key="6">
    <source>
        <dbReference type="EMBL" id="PNH99654.1"/>
    </source>
</evidence>
<keyword evidence="2" id="KW-0547">Nucleotide-binding</keyword>
<evidence type="ECO:0000259" key="5">
    <source>
        <dbReference type="Pfam" id="PF12945"/>
    </source>
</evidence>
<evidence type="ECO:0000313" key="8">
    <source>
        <dbReference type="Proteomes" id="UP000236449"/>
    </source>
</evidence>
<feature type="domain" description="PilZ" evidence="4">
    <location>
        <begin position="116"/>
        <end position="209"/>
    </location>
</feature>
<evidence type="ECO:0000256" key="2">
    <source>
        <dbReference type="ARBA" id="ARBA00022741"/>
    </source>
</evidence>
<organism evidence="7 8">
    <name type="scientific">Vibrio diazotrophicus</name>
    <dbReference type="NCBI Taxonomy" id="685"/>
    <lineage>
        <taxon>Bacteria</taxon>
        <taxon>Pseudomonadati</taxon>
        <taxon>Pseudomonadota</taxon>
        <taxon>Gammaproteobacteria</taxon>
        <taxon>Vibrionales</taxon>
        <taxon>Vibrionaceae</taxon>
        <taxon>Vibrio</taxon>
    </lineage>
</organism>
<accession>A0A2J8HN04</accession>
<comment type="caution">
    <text evidence="7">The sequence shown here is derived from an EMBL/GenBank/DDBJ whole genome shotgun (WGS) entry which is preliminary data.</text>
</comment>
<keyword evidence="1" id="KW-0973">c-di-GMP</keyword>
<evidence type="ECO:0000256" key="1">
    <source>
        <dbReference type="ARBA" id="ARBA00022636"/>
    </source>
</evidence>
<sequence>MSTSSSNNISELEKYLQNGMKLSVSFQFGPNDNYDFTTTLVGNKTQQYLILDLPIKALELLVMRKLSNVQTVVRGICNKDYGHIVAFKTSTYQSIRRPFNLLFLRPPKHFATKTIREHERYSISLPASISTINSEVSGVMADLSVSGCGIFVAGENELQTGSKVDIRCELITSLPENLGCHIVKISREPKGHLIGIKFDETINMSDEMRKEVLEHAFSAGSI</sequence>
<dbReference type="InterPro" id="IPR009875">
    <property type="entry name" value="PilZ_domain"/>
</dbReference>
<name>A0A2J8HN04_VIBDI</name>
<keyword evidence="3" id="KW-0975">Bacterial flagellum</keyword>
<evidence type="ECO:0000313" key="9">
    <source>
        <dbReference type="Proteomes" id="UP000236547"/>
    </source>
</evidence>
<reference evidence="8 9" key="1">
    <citation type="submission" date="2018-01" db="EMBL/GenBank/DDBJ databases">
        <title>Draft genome sequences of six Vibrio diazotrophicus strains isolated from deep-sea sediments of the Baltic Sea.</title>
        <authorList>
            <person name="Castillo D."/>
            <person name="Vandieken V."/>
            <person name="Chiang O."/>
            <person name="Middelboe M."/>
        </authorList>
    </citation>
    <scope>NUCLEOTIDE SEQUENCE [LARGE SCALE GENOMIC DNA]</scope>
    <source>
        <strain evidence="7 8">60.27F</strain>
        <strain evidence="6 9">65.10M</strain>
    </source>
</reference>
<dbReference type="Proteomes" id="UP000236547">
    <property type="component" value="Unassembled WGS sequence"/>
</dbReference>
<dbReference type="InterPro" id="IPR012349">
    <property type="entry name" value="Split_barrel_FMN-bd"/>
</dbReference>
<evidence type="ECO:0000259" key="4">
    <source>
        <dbReference type="Pfam" id="PF07238"/>
    </source>
</evidence>
<dbReference type="EMBL" id="POSK01000012">
    <property type="protein sequence ID" value="PNI03264.1"/>
    <property type="molecule type" value="Genomic_DNA"/>
</dbReference>
<dbReference type="Pfam" id="PF07238">
    <property type="entry name" value="PilZ"/>
    <property type="match status" value="1"/>
</dbReference>